<evidence type="ECO:0000259" key="4">
    <source>
        <dbReference type="PROSITE" id="PS50835"/>
    </source>
</evidence>
<keyword evidence="6" id="KW-1185">Reference proteome</keyword>
<evidence type="ECO:0000313" key="5">
    <source>
        <dbReference type="Ensembl" id="ENSECRP00000000768.1"/>
    </source>
</evidence>
<evidence type="ECO:0000256" key="1">
    <source>
        <dbReference type="ARBA" id="ARBA00022859"/>
    </source>
</evidence>
<protein>
    <recommendedName>
        <fullName evidence="4">Ig-like domain-containing protein</fullName>
    </recommendedName>
</protein>
<feature type="domain" description="Ig-like" evidence="4">
    <location>
        <begin position="7"/>
        <end position="97"/>
    </location>
</feature>
<dbReference type="Proteomes" id="UP000694620">
    <property type="component" value="Chromosome 2"/>
</dbReference>
<reference evidence="5" key="2">
    <citation type="submission" date="2025-08" db="UniProtKB">
        <authorList>
            <consortium name="Ensembl"/>
        </authorList>
    </citation>
    <scope>IDENTIFICATION</scope>
</reference>
<dbReference type="AlphaFoldDB" id="A0A8C4RF13"/>
<dbReference type="GO" id="GO:0019814">
    <property type="term" value="C:immunoglobulin complex"/>
    <property type="evidence" value="ECO:0007669"/>
    <property type="project" value="UniProtKB-KW"/>
</dbReference>
<dbReference type="GO" id="GO:0005576">
    <property type="term" value="C:extracellular region"/>
    <property type="evidence" value="ECO:0007669"/>
    <property type="project" value="UniProtKB-ARBA"/>
</dbReference>
<keyword evidence="1" id="KW-0391">Immunity</keyword>
<dbReference type="PANTHER" id="PTHR23266">
    <property type="entry name" value="IMMUNOGLOBULIN HEAVY CHAIN"/>
    <property type="match status" value="1"/>
</dbReference>
<evidence type="ECO:0000313" key="6">
    <source>
        <dbReference type="Proteomes" id="UP000694620"/>
    </source>
</evidence>
<dbReference type="Gene3D" id="2.60.40.10">
    <property type="entry name" value="Immunoglobulins"/>
    <property type="match status" value="1"/>
</dbReference>
<proteinExistence type="predicted"/>
<dbReference type="SMART" id="SM00406">
    <property type="entry name" value="IGv"/>
    <property type="match status" value="1"/>
</dbReference>
<dbReference type="GO" id="GO:0002250">
    <property type="term" value="P:adaptive immune response"/>
    <property type="evidence" value="ECO:0007669"/>
    <property type="project" value="UniProtKB-KW"/>
</dbReference>
<dbReference type="Ensembl" id="ENSECRT00000000782.1">
    <property type="protein sequence ID" value="ENSECRP00000000768.1"/>
    <property type="gene ID" value="ENSECRG00000000493.1"/>
</dbReference>
<keyword evidence="3" id="KW-1280">Immunoglobulin</keyword>
<dbReference type="SUPFAM" id="SSF48726">
    <property type="entry name" value="Immunoglobulin"/>
    <property type="match status" value="1"/>
</dbReference>
<name>A0A8C4RF13_ERPCA</name>
<dbReference type="SMART" id="SM00409">
    <property type="entry name" value="IG"/>
    <property type="match status" value="1"/>
</dbReference>
<evidence type="ECO:0000256" key="3">
    <source>
        <dbReference type="ARBA" id="ARBA00043265"/>
    </source>
</evidence>
<dbReference type="Pfam" id="PF07686">
    <property type="entry name" value="V-set"/>
    <property type="match status" value="1"/>
</dbReference>
<evidence type="ECO:0000256" key="2">
    <source>
        <dbReference type="ARBA" id="ARBA00023130"/>
    </source>
</evidence>
<dbReference type="InterPro" id="IPR003599">
    <property type="entry name" value="Ig_sub"/>
</dbReference>
<sequence length="121" mass="13600">RVVTLTPSSFSEAVRSGSSLKLTCQVSGYSLTDSSYYTNWIRQLPQRTLEWLGYINDGGGTSYASSVQGRFTITKSSSSLSLEMRSLTEADSAVYYCARGAQWLDWAKIYFDFRMLPIYSL</sequence>
<organism evidence="5 6">
    <name type="scientific">Erpetoichthys calabaricus</name>
    <name type="common">Rope fish</name>
    <name type="synonym">Calamoichthys calabaricus</name>
    <dbReference type="NCBI Taxonomy" id="27687"/>
    <lineage>
        <taxon>Eukaryota</taxon>
        <taxon>Metazoa</taxon>
        <taxon>Chordata</taxon>
        <taxon>Craniata</taxon>
        <taxon>Vertebrata</taxon>
        <taxon>Euteleostomi</taxon>
        <taxon>Actinopterygii</taxon>
        <taxon>Polypteriformes</taxon>
        <taxon>Polypteridae</taxon>
        <taxon>Erpetoichthys</taxon>
    </lineage>
</organism>
<dbReference type="InterPro" id="IPR036179">
    <property type="entry name" value="Ig-like_dom_sf"/>
</dbReference>
<reference evidence="5" key="1">
    <citation type="submission" date="2021-06" db="EMBL/GenBank/DDBJ databases">
        <authorList>
            <consortium name="Wellcome Sanger Institute Data Sharing"/>
        </authorList>
    </citation>
    <scope>NUCLEOTIDE SEQUENCE [LARGE SCALE GENOMIC DNA]</scope>
</reference>
<accession>A0A8C4RF13</accession>
<dbReference type="InterPro" id="IPR013106">
    <property type="entry name" value="Ig_V-set"/>
</dbReference>
<dbReference type="PROSITE" id="PS50835">
    <property type="entry name" value="IG_LIKE"/>
    <property type="match status" value="1"/>
</dbReference>
<dbReference type="InterPro" id="IPR007110">
    <property type="entry name" value="Ig-like_dom"/>
</dbReference>
<dbReference type="GeneTree" id="ENSGT01150000286938"/>
<keyword evidence="2" id="KW-1064">Adaptive immunity</keyword>
<reference evidence="5" key="3">
    <citation type="submission" date="2025-09" db="UniProtKB">
        <authorList>
            <consortium name="Ensembl"/>
        </authorList>
    </citation>
    <scope>IDENTIFICATION</scope>
</reference>
<dbReference type="InterPro" id="IPR050199">
    <property type="entry name" value="IgHV"/>
</dbReference>
<dbReference type="InterPro" id="IPR013783">
    <property type="entry name" value="Ig-like_fold"/>
</dbReference>